<dbReference type="Proteomes" id="UP000243686">
    <property type="component" value="Unassembled WGS sequence"/>
</dbReference>
<dbReference type="EMBL" id="KV893781">
    <property type="protein sequence ID" value="OON18863.1"/>
    <property type="molecule type" value="Genomic_DNA"/>
</dbReference>
<protein>
    <recommendedName>
        <fullName evidence="2">Nucleolar GTP-binding protein 2 N-terminal domain-containing protein</fullName>
    </recommendedName>
</protein>
<keyword evidence="4" id="KW-1185">Reference proteome</keyword>
<sequence>MARARTKDTVNHAKHSMNPDREKQPKGSTMRSKATIKRLNMYRNFKAKRDKVGKIIRPAPFQSTLPSGSVSRVEPNRRWFGKLFSEDTMVTLFQEIREL</sequence>
<dbReference type="Pfam" id="PF08153">
    <property type="entry name" value="NGP1NT"/>
    <property type="match status" value="1"/>
</dbReference>
<feature type="region of interest" description="Disordered" evidence="1">
    <location>
        <begin position="1"/>
        <end position="32"/>
    </location>
</feature>
<proteinExistence type="predicted"/>
<evidence type="ECO:0000313" key="3">
    <source>
        <dbReference type="EMBL" id="OON18863.1"/>
    </source>
</evidence>
<gene>
    <name evidence="3" type="ORF">X801_05276</name>
</gene>
<name>A0A1S8WXA1_OPIVI</name>
<evidence type="ECO:0000256" key="1">
    <source>
        <dbReference type="SAM" id="MobiDB-lite"/>
    </source>
</evidence>
<evidence type="ECO:0000313" key="4">
    <source>
        <dbReference type="Proteomes" id="UP000243686"/>
    </source>
</evidence>
<feature type="domain" description="Nucleolar GTP-binding protein 2 N-terminal" evidence="2">
    <location>
        <begin position="41"/>
        <end position="81"/>
    </location>
</feature>
<organism evidence="3 4">
    <name type="scientific">Opisthorchis viverrini</name>
    <name type="common">Southeast Asian liver fluke</name>
    <dbReference type="NCBI Taxonomy" id="6198"/>
    <lineage>
        <taxon>Eukaryota</taxon>
        <taxon>Metazoa</taxon>
        <taxon>Spiralia</taxon>
        <taxon>Lophotrochozoa</taxon>
        <taxon>Platyhelminthes</taxon>
        <taxon>Trematoda</taxon>
        <taxon>Digenea</taxon>
        <taxon>Opisthorchiida</taxon>
        <taxon>Opisthorchiata</taxon>
        <taxon>Opisthorchiidae</taxon>
        <taxon>Opisthorchis</taxon>
    </lineage>
</organism>
<reference evidence="3 4" key="1">
    <citation type="submission" date="2015-03" db="EMBL/GenBank/DDBJ databases">
        <title>Draft genome of the nematode, Opisthorchis viverrini.</title>
        <authorList>
            <person name="Mitreva M."/>
        </authorList>
    </citation>
    <scope>NUCLEOTIDE SEQUENCE [LARGE SCALE GENOMIC DNA]</scope>
    <source>
        <strain evidence="3">Khon Kaen</strain>
    </source>
</reference>
<accession>A0A1S8WXA1</accession>
<dbReference type="AlphaFoldDB" id="A0A1S8WXA1"/>
<evidence type="ECO:0000259" key="2">
    <source>
        <dbReference type="Pfam" id="PF08153"/>
    </source>
</evidence>
<dbReference type="InterPro" id="IPR012971">
    <property type="entry name" value="NOG2_N_dom"/>
</dbReference>
<feature type="compositionally biased region" description="Basic and acidic residues" evidence="1">
    <location>
        <begin position="1"/>
        <end position="25"/>
    </location>
</feature>